<feature type="transmembrane region" description="Helical" evidence="6">
    <location>
        <begin position="348"/>
        <end position="368"/>
    </location>
</feature>
<feature type="transmembrane region" description="Helical" evidence="6">
    <location>
        <begin position="219"/>
        <end position="239"/>
    </location>
</feature>
<feature type="transmembrane region" description="Helical" evidence="6">
    <location>
        <begin position="669"/>
        <end position="688"/>
    </location>
</feature>
<feature type="transmembrane region" description="Helical" evidence="6">
    <location>
        <begin position="311"/>
        <end position="328"/>
    </location>
</feature>
<keyword evidence="5 6" id="KW-0472">Membrane</keyword>
<keyword evidence="2 6" id="KW-0812">Transmembrane</keyword>
<dbReference type="InterPro" id="IPR013130">
    <property type="entry name" value="Fe3_Rdtase_TM_dom"/>
</dbReference>
<dbReference type="InterPro" id="IPR050369">
    <property type="entry name" value="RBOH/FRE"/>
</dbReference>
<keyword evidence="3 6" id="KW-1133">Transmembrane helix</keyword>
<dbReference type="GO" id="GO:0016491">
    <property type="term" value="F:oxidoreductase activity"/>
    <property type="evidence" value="ECO:0007669"/>
    <property type="project" value="UniProtKB-KW"/>
</dbReference>
<dbReference type="CDD" id="cd06186">
    <property type="entry name" value="NOX_Duox_like_FAD_NADP"/>
    <property type="match status" value="1"/>
</dbReference>
<name>A0A8T1XAE0_9STRA</name>
<evidence type="ECO:0000313" key="8">
    <source>
        <dbReference type="EMBL" id="KAG7400729.1"/>
    </source>
</evidence>
<accession>A0A8T1XAE0</accession>
<dbReference type="SFLD" id="SFLDG01168">
    <property type="entry name" value="Ferric_reductase_subgroup_(FRE"/>
    <property type="match status" value="1"/>
</dbReference>
<dbReference type="Proteomes" id="UP000693981">
    <property type="component" value="Unassembled WGS sequence"/>
</dbReference>
<dbReference type="GO" id="GO:0005886">
    <property type="term" value="C:plasma membrane"/>
    <property type="evidence" value="ECO:0007669"/>
    <property type="project" value="TreeGrafter"/>
</dbReference>
<feature type="transmembrane region" description="Helical" evidence="6">
    <location>
        <begin position="55"/>
        <end position="75"/>
    </location>
</feature>
<proteinExistence type="predicted"/>
<feature type="domain" description="FAD-binding FR-type" evidence="7">
    <location>
        <begin position="384"/>
        <end position="493"/>
    </location>
</feature>
<dbReference type="InterPro" id="IPR017927">
    <property type="entry name" value="FAD-bd_FR_type"/>
</dbReference>
<gene>
    <name evidence="8" type="primary">FRE1_4</name>
    <name evidence="8" type="ORF">PHYBOEH_004535</name>
</gene>
<comment type="subcellular location">
    <subcellularLocation>
        <location evidence="1">Membrane</location>
        <topology evidence="1">Multi-pass membrane protein</topology>
    </subcellularLocation>
</comment>
<protein>
    <submittedName>
        <fullName evidence="8">Ferric/cupric-chelate reductase</fullName>
    </submittedName>
</protein>
<evidence type="ECO:0000256" key="2">
    <source>
        <dbReference type="ARBA" id="ARBA00022692"/>
    </source>
</evidence>
<sequence>MPPTEQSSNPPLSGETADSAAVLRPLLNETKVPLLRADTKATHSSATRVSRLNTLAHVMLVVSVGIYVWGQVMYLSPTIQLTFNNAISPYWGVPLTPPPAGSPISAWGHYEMLAPSFFVLFTVLPLLMSLLFFEFVRDYNVHRHTARRVLAVSALLRRKPPRFKRIPGLDWVADYCYGEWLFIGFLVVGNVALFVYGWMNQRRVLPRPGEQYTFDTVLELSGVVFGYSSVFNMAFLFLPCTRHCAWMEFFNISYANGVRYHRWLGMLAIYGAILHAVPFYWLWARQGVLAEKSLPCFDCKFDYWHIGYPKWFNVFGEISLIFMLAVLFTSHSWVRRHLFETFYYVHHLYIPAVIFAVLHFNVIVWWLLPTLVLYMASRAISRWNALFPVQVLEFTLLPEGFVKIVLARSPNQREGGFDIGQFVYLNVPAISKLQWHAFTISSSPLSSPTSLTILAKSLGDWSEDLCEHAQHCRDSNKPPVMYMDGYYGSSLAGYDEYSTVCLIGGGIGATPLFAILEDILSRLELRGPPLSKQRIFFVLAIRELALLEEIFPLLAKIKRLDPQGDRFLFRFYLTRKPSEHLLDTPIDYDRLQGKTSILQMGTQINTGVLAQLRSIPTPFVEPLRSRGSKTFLYTTMFLPATLLVIWLEFDGGVMMAHGKETQYWPLQNFVEIGVLFLFPAVAYTLMLVERWRRFKRNNSAKHPSLQSEVANCNYSSIRPTSPTEQEQGYVVEDSSLRTLRDLVEEYRVVCGSRPNMAQIMQEVHECHHSTKSPSSTKTIGVFISGPEALKEATSDAIADLNAYEFDVHEEEFEL</sequence>
<dbReference type="InterPro" id="IPR013112">
    <property type="entry name" value="FAD-bd_8"/>
</dbReference>
<dbReference type="Pfam" id="PF08030">
    <property type="entry name" value="NAD_binding_6"/>
    <property type="match status" value="1"/>
</dbReference>
<keyword evidence="9" id="KW-1185">Reference proteome</keyword>
<dbReference type="AlphaFoldDB" id="A0A8T1XAE0"/>
<feature type="transmembrane region" description="Helical" evidence="6">
    <location>
        <begin position="180"/>
        <end position="199"/>
    </location>
</feature>
<dbReference type="EMBL" id="JAGDFL010000024">
    <property type="protein sequence ID" value="KAG7400729.1"/>
    <property type="molecule type" value="Genomic_DNA"/>
</dbReference>
<feature type="transmembrane region" description="Helical" evidence="6">
    <location>
        <begin position="631"/>
        <end position="649"/>
    </location>
</feature>
<organism evidence="8 9">
    <name type="scientific">Phytophthora boehmeriae</name>
    <dbReference type="NCBI Taxonomy" id="109152"/>
    <lineage>
        <taxon>Eukaryota</taxon>
        <taxon>Sar</taxon>
        <taxon>Stramenopiles</taxon>
        <taxon>Oomycota</taxon>
        <taxon>Peronosporomycetes</taxon>
        <taxon>Peronosporales</taxon>
        <taxon>Peronosporaceae</taxon>
        <taxon>Phytophthora</taxon>
    </lineage>
</organism>
<feature type="transmembrane region" description="Helical" evidence="6">
    <location>
        <begin position="260"/>
        <end position="283"/>
    </location>
</feature>
<evidence type="ECO:0000256" key="3">
    <source>
        <dbReference type="ARBA" id="ARBA00022989"/>
    </source>
</evidence>
<evidence type="ECO:0000256" key="4">
    <source>
        <dbReference type="ARBA" id="ARBA00023002"/>
    </source>
</evidence>
<dbReference type="InterPro" id="IPR013121">
    <property type="entry name" value="Fe_red_NAD-bd_6"/>
</dbReference>
<reference evidence="8" key="1">
    <citation type="submission" date="2021-02" db="EMBL/GenBank/DDBJ databases">
        <authorList>
            <person name="Palmer J.M."/>
        </authorList>
    </citation>
    <scope>NUCLEOTIDE SEQUENCE</scope>
    <source>
        <strain evidence="8">SCRP23</strain>
    </source>
</reference>
<dbReference type="OrthoDB" id="62564at2759"/>
<comment type="caution">
    <text evidence="8">The sequence shown here is derived from an EMBL/GenBank/DDBJ whole genome shotgun (WGS) entry which is preliminary data.</text>
</comment>
<evidence type="ECO:0000256" key="5">
    <source>
        <dbReference type="ARBA" id="ARBA00023136"/>
    </source>
</evidence>
<evidence type="ECO:0000259" key="7">
    <source>
        <dbReference type="PROSITE" id="PS51384"/>
    </source>
</evidence>
<dbReference type="SFLD" id="SFLDS00052">
    <property type="entry name" value="Ferric_Reductase_Domain"/>
    <property type="match status" value="1"/>
</dbReference>
<dbReference type="PANTHER" id="PTHR11972">
    <property type="entry name" value="NADPH OXIDASE"/>
    <property type="match status" value="1"/>
</dbReference>
<feature type="transmembrane region" description="Helical" evidence="6">
    <location>
        <begin position="497"/>
        <end position="516"/>
    </location>
</feature>
<dbReference type="PROSITE" id="PS51384">
    <property type="entry name" value="FAD_FR"/>
    <property type="match status" value="1"/>
</dbReference>
<evidence type="ECO:0000313" key="9">
    <source>
        <dbReference type="Proteomes" id="UP000693981"/>
    </source>
</evidence>
<dbReference type="Pfam" id="PF08022">
    <property type="entry name" value="FAD_binding_8"/>
    <property type="match status" value="1"/>
</dbReference>
<feature type="transmembrane region" description="Helical" evidence="6">
    <location>
        <begin position="112"/>
        <end position="133"/>
    </location>
</feature>
<dbReference type="PANTHER" id="PTHR11972:SF193">
    <property type="entry name" value="FAD-BINDING FR-TYPE DOMAIN-CONTAINING PROTEIN"/>
    <property type="match status" value="1"/>
</dbReference>
<dbReference type="Pfam" id="PF01794">
    <property type="entry name" value="Ferric_reduct"/>
    <property type="match status" value="1"/>
</dbReference>
<keyword evidence="4" id="KW-0560">Oxidoreductase</keyword>
<evidence type="ECO:0000256" key="6">
    <source>
        <dbReference type="SAM" id="Phobius"/>
    </source>
</evidence>
<evidence type="ECO:0000256" key="1">
    <source>
        <dbReference type="ARBA" id="ARBA00004141"/>
    </source>
</evidence>